<dbReference type="Pfam" id="PF13525">
    <property type="entry name" value="YfiO"/>
    <property type="match status" value="1"/>
</dbReference>
<evidence type="ECO:0000256" key="1">
    <source>
        <dbReference type="ARBA" id="ARBA00022729"/>
    </source>
</evidence>
<dbReference type="SMART" id="SM00028">
    <property type="entry name" value="TPR"/>
    <property type="match status" value="4"/>
</dbReference>
<dbReference type="Gene3D" id="1.25.40.10">
    <property type="entry name" value="Tetratricopeptide repeat domain"/>
    <property type="match status" value="1"/>
</dbReference>
<keyword evidence="4" id="KW-0802">TPR repeat</keyword>
<sequence length="245" mass="28018">MPFCKRFSFHRGGLLLLTLFLVGCAGSGEKSELLSLLGVDEKIVDNSDQGVEKIYDGLTLLKRGEANYVKEDYTAASEEYQRFLELHPFHRMAAFAQYRLGMSYYKQMNTNDRDPGPMEKAIVAFEKVVKDYPQSLYTGEAEEKLRKLARRQAAHHLYVGRFYYKNGAYPAAIARFQKALSKGESRSITEESLYYLGLSHYHAEHWNEARETFEKLLQEHPETEFSPKAKQVLSHLTDSAAASPQ</sequence>
<evidence type="ECO:0000259" key="5">
    <source>
        <dbReference type="Pfam" id="PF13525"/>
    </source>
</evidence>
<dbReference type="InterPro" id="IPR019734">
    <property type="entry name" value="TPR_rpt"/>
</dbReference>
<comment type="caution">
    <text evidence="6">The sequence shown here is derived from an EMBL/GenBank/DDBJ whole genome shotgun (WGS) entry which is preliminary data.</text>
</comment>
<keyword evidence="7" id="KW-1185">Reference proteome</keyword>
<evidence type="ECO:0000256" key="3">
    <source>
        <dbReference type="ARBA" id="ARBA00023237"/>
    </source>
</evidence>
<dbReference type="EMBL" id="VTOW01000001">
    <property type="protein sequence ID" value="NKE69203.1"/>
    <property type="molecule type" value="Genomic_DNA"/>
</dbReference>
<dbReference type="NCBIfam" id="TIGR03302">
    <property type="entry name" value="OM_YfiO"/>
    <property type="match status" value="1"/>
</dbReference>
<keyword evidence="1" id="KW-0732">Signal</keyword>
<gene>
    <name evidence="6" type="primary">bamD</name>
    <name evidence="6" type="ORF">MNODULE_00350</name>
</gene>
<keyword evidence="2" id="KW-0472">Membrane</keyword>
<dbReference type="Proteomes" id="UP000534783">
    <property type="component" value="Unassembled WGS sequence"/>
</dbReference>
<evidence type="ECO:0000313" key="6">
    <source>
        <dbReference type="EMBL" id="NKE69203.1"/>
    </source>
</evidence>
<dbReference type="InterPro" id="IPR039565">
    <property type="entry name" value="BamD-like"/>
</dbReference>
<reference evidence="6 7" key="1">
    <citation type="journal article" date="2020" name="Nature">
        <title>Bacterial chemolithoautotrophy via manganese oxidation.</title>
        <authorList>
            <person name="Yu H."/>
            <person name="Leadbetter J.R."/>
        </authorList>
    </citation>
    <scope>NUCLEOTIDE SEQUENCE [LARGE SCALE GENOMIC DNA]</scope>
    <source>
        <strain evidence="6 7">Mn-1</strain>
    </source>
</reference>
<feature type="repeat" description="TPR" evidence="4">
    <location>
        <begin position="153"/>
        <end position="186"/>
    </location>
</feature>
<evidence type="ECO:0000256" key="2">
    <source>
        <dbReference type="ARBA" id="ARBA00023136"/>
    </source>
</evidence>
<dbReference type="PROSITE" id="PS51257">
    <property type="entry name" value="PROKAR_LIPOPROTEIN"/>
    <property type="match status" value="1"/>
</dbReference>
<feature type="domain" description="Outer membrane lipoprotein BamD-like" evidence="5">
    <location>
        <begin position="66"/>
        <end position="196"/>
    </location>
</feature>
<dbReference type="InterPro" id="IPR017689">
    <property type="entry name" value="BamD"/>
</dbReference>
<name>A0A7X6I991_9BACT</name>
<evidence type="ECO:0000256" key="4">
    <source>
        <dbReference type="PROSITE-ProRule" id="PRU00339"/>
    </source>
</evidence>
<dbReference type="SUPFAM" id="SSF48452">
    <property type="entry name" value="TPR-like"/>
    <property type="match status" value="1"/>
</dbReference>
<dbReference type="InterPro" id="IPR011990">
    <property type="entry name" value="TPR-like_helical_dom_sf"/>
</dbReference>
<dbReference type="PROSITE" id="PS50005">
    <property type="entry name" value="TPR"/>
    <property type="match status" value="3"/>
</dbReference>
<protein>
    <submittedName>
        <fullName evidence="6">Outer membrane protein assembly factor BamD</fullName>
    </submittedName>
</protein>
<accession>A0A7X6I991</accession>
<feature type="repeat" description="TPR" evidence="4">
    <location>
        <begin position="190"/>
        <end position="223"/>
    </location>
</feature>
<feature type="repeat" description="TPR" evidence="4">
    <location>
        <begin position="57"/>
        <end position="90"/>
    </location>
</feature>
<proteinExistence type="predicted"/>
<keyword evidence="3" id="KW-0998">Cell outer membrane</keyword>
<dbReference type="RefSeq" id="WP_168057521.1">
    <property type="nucleotide sequence ID" value="NZ_VTOW01000001.1"/>
</dbReference>
<evidence type="ECO:0000313" key="7">
    <source>
        <dbReference type="Proteomes" id="UP000534783"/>
    </source>
</evidence>
<dbReference type="AlphaFoldDB" id="A0A7X6I991"/>
<organism evidence="6 7">
    <name type="scientific">Candidatus Manganitrophus noduliformans</name>
    <dbReference type="NCBI Taxonomy" id="2606439"/>
    <lineage>
        <taxon>Bacteria</taxon>
        <taxon>Pseudomonadati</taxon>
        <taxon>Nitrospirota</taxon>
        <taxon>Nitrospiria</taxon>
        <taxon>Candidatus Troglogloeales</taxon>
        <taxon>Candidatus Manganitrophaceae</taxon>
        <taxon>Candidatus Manganitrophus</taxon>
    </lineage>
</organism>